<dbReference type="InterPro" id="IPR013083">
    <property type="entry name" value="Znf_RING/FYVE/PHD"/>
</dbReference>
<dbReference type="PROSITE" id="PS50089">
    <property type="entry name" value="ZF_RING_2"/>
    <property type="match status" value="1"/>
</dbReference>
<evidence type="ECO:0000313" key="5">
    <source>
        <dbReference type="EMBL" id="THG04191.1"/>
    </source>
</evidence>
<evidence type="ECO:0000259" key="4">
    <source>
        <dbReference type="PROSITE" id="PS50089"/>
    </source>
</evidence>
<sequence length="1038" mass="117889">MSGSIVLICFLSLLSLSSNEFFEKPLISQFRIRFSKKMASSQVEITSSAPFGCVLRDHNRRERCSREINARNAFQKNLKHLVCISSSAPDENTQDENFQIHDHHENQGEELSPNSERHGQVLDRWARAREMVTAIDKQSGEQRENSPTQSDASAEIPNLGGVSTLVQRWRDLAEAALNQNANKNNPNWSSSPVSISVNTNYNPENSSFVDATPSETRESVDERLDFPSVMIEDSFIDWESDRMAPSGPPSEDAGRGEGGAERERVRVADVIRRLTLKAENQIQGSHDSEHQSFGNELLPRLRTLSALDHHQQENRCLSPVINSPCIRGRQAFNDLLMQLEGDRLRELDSLVERRAVSRFSHKGRIQTMLRIRFLRREADVGHQEHPCSVPTGVQKRLRHEAAIEAQQHSHSRVVGDQQHSCHEELVRDEPHLHCEAAVVEAPQHSHSVEVRPQQQHSCHGGVVRDQENLCHKAGVGSQQHSNLTITTGLQQPSDSAEVGAQQHSSHEAAIGNQQHSYTEAEEVEQNSPVLSDRQDSHSTASKSGQPRQCSTVVLLREKFDVHVEHDAADLKIHHKFVVNNIPDVKISSTSNQSREEPHHQEVNNSTEQQSTFSTEDVNEEASPSSYTAWEGASYESCNLDSQESSDRLTSKYCLEENVNAEEQDANNEEPIATNEDTISDVSHPQGDWEEQEASNRQQMGIYQDWISEVSRTWSEWDEEEANNQQITNQDWISEVSRPRSDWEGLRQARYQEMLDPYVHNEDIRQLLERRGVSTFLSSNLRDKMDQLMISRVERLPHAMENQQEEDNGLHYRLEQLMRSHIQRQTHTINSQQEDEEEEEEQVEEEEESSSGPQYNEVSDYVDQVVSGVRSWSHDTDHEVSCNSDQAVSPSLQQPQSSESSSPESQPCYSFTNHSSVEMELMYDLRGHMEQLHREMSELRKSINSCMNMQTKMQRSIKKVVAAAVNSSVRGVEKKSLIEAPIKRVCCVCLEMQVDALLYRCGHMCTCFKCAHELQWSSGKCPICRAPIVDVVRAYVNDS</sequence>
<feature type="region of interest" description="Disordered" evidence="2">
    <location>
        <begin position="587"/>
        <end position="627"/>
    </location>
</feature>
<proteinExistence type="predicted"/>
<dbReference type="AlphaFoldDB" id="A0A4S4DMH3"/>
<comment type="caution">
    <text evidence="5">The sequence shown here is derived from an EMBL/GenBank/DDBJ whole genome shotgun (WGS) entry which is preliminary data.</text>
</comment>
<feature type="compositionally biased region" description="Polar residues" evidence="2">
    <location>
        <begin position="537"/>
        <end position="547"/>
    </location>
</feature>
<dbReference type="SUPFAM" id="SSF57850">
    <property type="entry name" value="RING/U-box"/>
    <property type="match status" value="1"/>
</dbReference>
<feature type="signal peptide" evidence="3">
    <location>
        <begin position="1"/>
        <end position="19"/>
    </location>
</feature>
<keyword evidence="1" id="KW-0479">Metal-binding</keyword>
<feature type="region of interest" description="Disordered" evidence="2">
    <location>
        <begin position="823"/>
        <end position="856"/>
    </location>
</feature>
<dbReference type="GO" id="GO:0008270">
    <property type="term" value="F:zinc ion binding"/>
    <property type="evidence" value="ECO:0007669"/>
    <property type="project" value="UniProtKB-KW"/>
</dbReference>
<protein>
    <recommendedName>
        <fullName evidence="4">RING-type domain-containing protein</fullName>
    </recommendedName>
</protein>
<dbReference type="STRING" id="542762.A0A4S4DMH3"/>
<organism evidence="5 6">
    <name type="scientific">Camellia sinensis var. sinensis</name>
    <name type="common">China tea</name>
    <dbReference type="NCBI Taxonomy" id="542762"/>
    <lineage>
        <taxon>Eukaryota</taxon>
        <taxon>Viridiplantae</taxon>
        <taxon>Streptophyta</taxon>
        <taxon>Embryophyta</taxon>
        <taxon>Tracheophyta</taxon>
        <taxon>Spermatophyta</taxon>
        <taxon>Magnoliopsida</taxon>
        <taxon>eudicotyledons</taxon>
        <taxon>Gunneridae</taxon>
        <taxon>Pentapetalae</taxon>
        <taxon>asterids</taxon>
        <taxon>Ericales</taxon>
        <taxon>Theaceae</taxon>
        <taxon>Camellia</taxon>
    </lineage>
</organism>
<keyword evidence="6" id="KW-1185">Reference proteome</keyword>
<feature type="region of interest" description="Disordered" evidence="2">
    <location>
        <begin position="491"/>
        <end position="547"/>
    </location>
</feature>
<dbReference type="Pfam" id="PF13920">
    <property type="entry name" value="zf-C3HC4_3"/>
    <property type="match status" value="1"/>
</dbReference>
<dbReference type="PANTHER" id="PTHR47820">
    <property type="entry name" value="BNAC05G24000D PROTEIN"/>
    <property type="match status" value="1"/>
</dbReference>
<evidence type="ECO:0000256" key="2">
    <source>
        <dbReference type="SAM" id="MobiDB-lite"/>
    </source>
</evidence>
<evidence type="ECO:0000256" key="1">
    <source>
        <dbReference type="PROSITE-ProRule" id="PRU00175"/>
    </source>
</evidence>
<feature type="region of interest" description="Disordered" evidence="2">
    <location>
        <begin position="660"/>
        <end position="685"/>
    </location>
</feature>
<evidence type="ECO:0000313" key="6">
    <source>
        <dbReference type="Proteomes" id="UP000306102"/>
    </source>
</evidence>
<evidence type="ECO:0000256" key="3">
    <source>
        <dbReference type="SAM" id="SignalP"/>
    </source>
</evidence>
<feature type="compositionally biased region" description="Basic and acidic residues" evidence="2">
    <location>
        <begin position="252"/>
        <end position="262"/>
    </location>
</feature>
<name>A0A4S4DMH3_CAMSN</name>
<accession>A0A4S4DMH3</accession>
<feature type="region of interest" description="Disordered" evidence="2">
    <location>
        <begin position="135"/>
        <end position="158"/>
    </location>
</feature>
<dbReference type="EMBL" id="SDRB02010807">
    <property type="protein sequence ID" value="THG04191.1"/>
    <property type="molecule type" value="Genomic_DNA"/>
</dbReference>
<dbReference type="Gene3D" id="3.30.40.10">
    <property type="entry name" value="Zinc/RING finger domain, C3HC4 (zinc finger)"/>
    <property type="match status" value="1"/>
</dbReference>
<keyword evidence="1" id="KW-0863">Zinc-finger</keyword>
<dbReference type="CDD" id="cd16647">
    <property type="entry name" value="mRING-HC-C3HC5_NEU1"/>
    <property type="match status" value="1"/>
</dbReference>
<keyword evidence="1" id="KW-0862">Zinc</keyword>
<dbReference type="InterPro" id="IPR001841">
    <property type="entry name" value="Znf_RING"/>
</dbReference>
<feature type="compositionally biased region" description="Low complexity" evidence="2">
    <location>
        <begin position="888"/>
        <end position="906"/>
    </location>
</feature>
<reference evidence="5 6" key="1">
    <citation type="journal article" date="2018" name="Proc. Natl. Acad. Sci. U.S.A.">
        <title>Draft genome sequence of Camellia sinensis var. sinensis provides insights into the evolution of the tea genome and tea quality.</title>
        <authorList>
            <person name="Wei C."/>
            <person name="Yang H."/>
            <person name="Wang S."/>
            <person name="Zhao J."/>
            <person name="Liu C."/>
            <person name="Gao L."/>
            <person name="Xia E."/>
            <person name="Lu Y."/>
            <person name="Tai Y."/>
            <person name="She G."/>
            <person name="Sun J."/>
            <person name="Cao H."/>
            <person name="Tong W."/>
            <person name="Gao Q."/>
            <person name="Li Y."/>
            <person name="Deng W."/>
            <person name="Jiang X."/>
            <person name="Wang W."/>
            <person name="Chen Q."/>
            <person name="Zhang S."/>
            <person name="Li H."/>
            <person name="Wu J."/>
            <person name="Wang P."/>
            <person name="Li P."/>
            <person name="Shi C."/>
            <person name="Zheng F."/>
            <person name="Jian J."/>
            <person name="Huang B."/>
            <person name="Shan D."/>
            <person name="Shi M."/>
            <person name="Fang C."/>
            <person name="Yue Y."/>
            <person name="Li F."/>
            <person name="Li D."/>
            <person name="Wei S."/>
            <person name="Han B."/>
            <person name="Jiang C."/>
            <person name="Yin Y."/>
            <person name="Xia T."/>
            <person name="Zhang Z."/>
            <person name="Bennetzen J.L."/>
            <person name="Zhao S."/>
            <person name="Wan X."/>
        </authorList>
    </citation>
    <scope>NUCLEOTIDE SEQUENCE [LARGE SCALE GENOMIC DNA]</scope>
    <source>
        <strain evidence="6">cv. Shuchazao</strain>
        <tissue evidence="5">Leaf</tissue>
    </source>
</reference>
<feature type="domain" description="RING-type" evidence="4">
    <location>
        <begin position="985"/>
        <end position="1024"/>
    </location>
</feature>
<gene>
    <name evidence="5" type="ORF">TEA_018831</name>
</gene>
<feature type="compositionally biased region" description="Polar residues" evidence="2">
    <location>
        <begin position="602"/>
        <end position="627"/>
    </location>
</feature>
<feature type="region of interest" description="Disordered" evidence="2">
    <location>
        <begin position="239"/>
        <end position="262"/>
    </location>
</feature>
<feature type="region of interest" description="Disordered" evidence="2">
    <location>
        <begin position="871"/>
        <end position="910"/>
    </location>
</feature>
<feature type="chain" id="PRO_5020532872" description="RING-type domain-containing protein" evidence="3">
    <location>
        <begin position="20"/>
        <end position="1038"/>
    </location>
</feature>
<dbReference type="Proteomes" id="UP000306102">
    <property type="component" value="Unassembled WGS sequence"/>
</dbReference>
<feature type="compositionally biased region" description="Acidic residues" evidence="2">
    <location>
        <begin position="832"/>
        <end position="848"/>
    </location>
</feature>
<keyword evidence="3" id="KW-0732">Signal</keyword>
<dbReference type="PANTHER" id="PTHR47820:SF3">
    <property type="entry name" value="OS07G0499800 PROTEIN"/>
    <property type="match status" value="1"/>
</dbReference>